<dbReference type="RefSeq" id="WP_147870207.1">
    <property type="nucleotide sequence ID" value="NZ_CP036264.1"/>
</dbReference>
<feature type="region of interest" description="Disordered" evidence="8">
    <location>
        <begin position="1"/>
        <end position="22"/>
    </location>
</feature>
<feature type="active site" description="Schiff-base intermediate with substrate" evidence="7">
    <location>
        <position position="49"/>
    </location>
</feature>
<gene>
    <name evidence="9" type="ORF">Mal15_51560</name>
</gene>
<keyword evidence="3" id="KW-0456">Lyase</keyword>
<dbReference type="PIRSF" id="PIRSF015957">
    <property type="entry name" value="UCP015957"/>
    <property type="match status" value="1"/>
</dbReference>
<dbReference type="Proteomes" id="UP000321353">
    <property type="component" value="Chromosome"/>
</dbReference>
<dbReference type="EC" id="4.2.3.153" evidence="2"/>
<evidence type="ECO:0000256" key="8">
    <source>
        <dbReference type="SAM" id="MobiDB-lite"/>
    </source>
</evidence>
<dbReference type="AlphaFoldDB" id="A0A5B9MKX2"/>
<sequence>MPTNAPCDEPVAAPEARPEKSKPQWLVSVRNLAEAELAVRFGVDILDLKEPRRGPLAPVSAEVWHQVADLVARPPSHRDGGPQSSAAVFSAAQLSAAQLSAALGESAQAVALADRVPPRFAFAKAGPSGCESESQLRGLWDAVRERMPAEVELVAVAYADHRAAGCMEAERIMALAAQGGFRRVLLDTFEKNGCSAIEVLGQTRLSQLGRLAHRQHLWWSLAGSITLGHVQRVAELVPERDDRPDCYAVRGAVCDGDRTGALCEAKMRQWQRTLR</sequence>
<dbReference type="EMBL" id="CP036264">
    <property type="protein sequence ID" value="QEG01080.1"/>
    <property type="molecule type" value="Genomic_DNA"/>
</dbReference>
<evidence type="ECO:0000256" key="6">
    <source>
        <dbReference type="ARBA" id="ARBA00047628"/>
    </source>
</evidence>
<accession>A0A5B9MKX2</accession>
<evidence type="ECO:0000256" key="7">
    <source>
        <dbReference type="PIRSR" id="PIRSR015957-1"/>
    </source>
</evidence>
<evidence type="ECO:0000256" key="5">
    <source>
        <dbReference type="ARBA" id="ARBA00032523"/>
    </source>
</evidence>
<dbReference type="InterPro" id="IPR007565">
    <property type="entry name" value="4HFCP_synth"/>
</dbReference>
<proteinExistence type="predicted"/>
<evidence type="ECO:0000256" key="4">
    <source>
        <dbReference type="ARBA" id="ARBA00023270"/>
    </source>
</evidence>
<evidence type="ECO:0000256" key="3">
    <source>
        <dbReference type="ARBA" id="ARBA00023239"/>
    </source>
</evidence>
<keyword evidence="10" id="KW-1185">Reference proteome</keyword>
<dbReference type="Pfam" id="PF04476">
    <property type="entry name" value="4HFCP_synth"/>
    <property type="match status" value="1"/>
</dbReference>
<evidence type="ECO:0000256" key="2">
    <source>
        <dbReference type="ARBA" id="ARBA00012553"/>
    </source>
</evidence>
<feature type="active site" description="Proton acceptor" evidence="7">
    <location>
        <position position="124"/>
    </location>
</feature>
<protein>
    <recommendedName>
        <fullName evidence="2">(5-formylfuran-3-yl)methyl phosphate synthase</fullName>
        <ecNumber evidence="2">4.2.3.153</ecNumber>
    </recommendedName>
    <alternativeName>
        <fullName evidence="5">4-(hydroxymethyl)-2-furancarboxaldehyde-phosphate synthase</fullName>
    </alternativeName>
</protein>
<evidence type="ECO:0000256" key="1">
    <source>
        <dbReference type="ARBA" id="ARBA00003810"/>
    </source>
</evidence>
<dbReference type="GO" id="GO:0016829">
    <property type="term" value="F:lyase activity"/>
    <property type="evidence" value="ECO:0007669"/>
    <property type="project" value="UniProtKB-KW"/>
</dbReference>
<name>A0A5B9MKX2_9BACT</name>
<evidence type="ECO:0000313" key="9">
    <source>
        <dbReference type="EMBL" id="QEG01080.1"/>
    </source>
</evidence>
<reference evidence="9 10" key="1">
    <citation type="submission" date="2019-02" db="EMBL/GenBank/DDBJ databases">
        <title>Planctomycetal bacteria perform biofilm scaping via a novel small molecule.</title>
        <authorList>
            <person name="Jeske O."/>
            <person name="Boedeker C."/>
            <person name="Wiegand S."/>
            <person name="Breitling P."/>
            <person name="Kallscheuer N."/>
            <person name="Jogler M."/>
            <person name="Rohde M."/>
            <person name="Petersen J."/>
            <person name="Medema M.H."/>
            <person name="Surup F."/>
            <person name="Jogler C."/>
        </authorList>
    </citation>
    <scope>NUCLEOTIDE SEQUENCE [LARGE SCALE GENOMIC DNA]</scope>
    <source>
        <strain evidence="9 10">Mal15</strain>
    </source>
</reference>
<organism evidence="9 10">
    <name type="scientific">Stieleria maiorica</name>
    <dbReference type="NCBI Taxonomy" id="2795974"/>
    <lineage>
        <taxon>Bacteria</taxon>
        <taxon>Pseudomonadati</taxon>
        <taxon>Planctomycetota</taxon>
        <taxon>Planctomycetia</taxon>
        <taxon>Pirellulales</taxon>
        <taxon>Pirellulaceae</taxon>
        <taxon>Stieleria</taxon>
    </lineage>
</organism>
<evidence type="ECO:0000313" key="10">
    <source>
        <dbReference type="Proteomes" id="UP000321353"/>
    </source>
</evidence>
<comment type="function">
    <text evidence="1">Catalyzes the formation of 4-(hydroxymethyl)-2-furancarboxaldehyde phosphate (4-HFC-P) from two molecules of glyceraldehyde-3-P (GA-3-P).</text>
</comment>
<dbReference type="KEGG" id="smam:Mal15_51560"/>
<comment type="catalytic activity">
    <reaction evidence="6">
        <text>2 D-glyceraldehyde 3-phosphate = 4-(hydroxymethyl)-2-furancarboxaldehyde phosphate + phosphate + 2 H2O</text>
        <dbReference type="Rhea" id="RHEA:43536"/>
        <dbReference type="ChEBI" id="CHEBI:15377"/>
        <dbReference type="ChEBI" id="CHEBI:43474"/>
        <dbReference type="ChEBI" id="CHEBI:59776"/>
        <dbReference type="ChEBI" id="CHEBI:83407"/>
        <dbReference type="EC" id="4.2.3.153"/>
    </reaction>
</comment>
<keyword evidence="4" id="KW-0704">Schiff base</keyword>